<sequence>MTSRISKIARKSVVIIADKRDEDAYCSGCVIMKDGAVTVIASSDFVKRRERRLKVVFFDREELEATVVIVQDSFCLLRTAFHPGCEAISLLEDEDGLIPSTTFMFAPISQTANQRMSTFATVESLASYGENETDLVADSTKYFLVSCPYSEKTRSGLNRLTAAPVFTLRGKTAGIVLQDCRDAVEDPEAAEVKVILKASHVNELMKLLPPAPLKRPGKKRKRSCH</sequence>
<dbReference type="OrthoDB" id="692613at2759"/>
<organism evidence="1 2">
    <name type="scientific">Miscanthus lutarioriparius</name>
    <dbReference type="NCBI Taxonomy" id="422564"/>
    <lineage>
        <taxon>Eukaryota</taxon>
        <taxon>Viridiplantae</taxon>
        <taxon>Streptophyta</taxon>
        <taxon>Embryophyta</taxon>
        <taxon>Tracheophyta</taxon>
        <taxon>Spermatophyta</taxon>
        <taxon>Magnoliopsida</taxon>
        <taxon>Liliopsida</taxon>
        <taxon>Poales</taxon>
        <taxon>Poaceae</taxon>
        <taxon>PACMAD clade</taxon>
        <taxon>Panicoideae</taxon>
        <taxon>Andropogonodae</taxon>
        <taxon>Andropogoneae</taxon>
        <taxon>Saccharinae</taxon>
        <taxon>Miscanthus</taxon>
    </lineage>
</organism>
<dbReference type="Proteomes" id="UP000604825">
    <property type="component" value="Unassembled WGS sequence"/>
</dbReference>
<protein>
    <submittedName>
        <fullName evidence="1">Uncharacterized protein</fullName>
    </submittedName>
</protein>
<proteinExistence type="predicted"/>
<gene>
    <name evidence="1" type="ORF">NCGR_LOCUS10268</name>
</gene>
<dbReference type="AlphaFoldDB" id="A0A811MZL2"/>
<evidence type="ECO:0000313" key="2">
    <source>
        <dbReference type="Proteomes" id="UP000604825"/>
    </source>
</evidence>
<keyword evidence="2" id="KW-1185">Reference proteome</keyword>
<evidence type="ECO:0000313" key="1">
    <source>
        <dbReference type="EMBL" id="CAD6214983.1"/>
    </source>
</evidence>
<name>A0A811MZL2_9POAL</name>
<comment type="caution">
    <text evidence="1">The sequence shown here is derived from an EMBL/GenBank/DDBJ whole genome shotgun (WGS) entry which is preliminary data.</text>
</comment>
<dbReference type="EMBL" id="CAJGYO010000002">
    <property type="protein sequence ID" value="CAD6214983.1"/>
    <property type="molecule type" value="Genomic_DNA"/>
</dbReference>
<reference evidence="1" key="1">
    <citation type="submission" date="2020-10" db="EMBL/GenBank/DDBJ databases">
        <authorList>
            <person name="Han B."/>
            <person name="Lu T."/>
            <person name="Zhao Q."/>
            <person name="Huang X."/>
            <person name="Zhao Y."/>
        </authorList>
    </citation>
    <scope>NUCLEOTIDE SEQUENCE</scope>
</reference>
<accession>A0A811MZL2</accession>